<dbReference type="PROSITE" id="PS01121">
    <property type="entry name" value="CASPASE_HIS"/>
    <property type="match status" value="2"/>
</dbReference>
<dbReference type="PROSITE" id="PS50207">
    <property type="entry name" value="CASPASE_P10"/>
    <property type="match status" value="2"/>
</dbReference>
<dbReference type="OrthoDB" id="6116485at2759"/>
<dbReference type="InterPro" id="IPR002398">
    <property type="entry name" value="Pept_C14"/>
</dbReference>
<protein>
    <recommendedName>
        <fullName evidence="11">Caspase</fullName>
    </recommendedName>
</protein>
<dbReference type="CDD" id="cd00032">
    <property type="entry name" value="CASc"/>
    <property type="match status" value="2"/>
</dbReference>
<keyword evidence="10" id="KW-1185">Reference proteome</keyword>
<accession>A0A0L0C2E9</accession>
<name>A0A0L0C2E9_LUCCU</name>
<feature type="domain" description="Caspase family p10" evidence="7">
    <location>
        <begin position="208"/>
        <end position="309"/>
    </location>
</feature>
<evidence type="ECO:0000256" key="1">
    <source>
        <dbReference type="ARBA" id="ARBA00010134"/>
    </source>
</evidence>
<evidence type="ECO:0000256" key="3">
    <source>
        <dbReference type="ARBA" id="ARBA00022801"/>
    </source>
</evidence>
<dbReference type="STRING" id="7375.A0A0L0C2E9"/>
<dbReference type="InterPro" id="IPR001309">
    <property type="entry name" value="Pept_C14_p20"/>
</dbReference>
<dbReference type="InterPro" id="IPR029030">
    <property type="entry name" value="Caspase-like_dom_sf"/>
</dbReference>
<evidence type="ECO:0008006" key="11">
    <source>
        <dbReference type="Google" id="ProtNLM"/>
    </source>
</evidence>
<dbReference type="GO" id="GO:0006915">
    <property type="term" value="P:apoptotic process"/>
    <property type="evidence" value="ECO:0007669"/>
    <property type="project" value="TreeGrafter"/>
</dbReference>
<dbReference type="GO" id="GO:0006508">
    <property type="term" value="P:proteolysis"/>
    <property type="evidence" value="ECO:0007669"/>
    <property type="project" value="UniProtKB-KW"/>
</dbReference>
<dbReference type="InterPro" id="IPR016129">
    <property type="entry name" value="Caspase_his_AS"/>
</dbReference>
<gene>
    <name evidence="9" type="ORF">FF38_08588</name>
</gene>
<evidence type="ECO:0000259" key="8">
    <source>
        <dbReference type="PROSITE" id="PS50208"/>
    </source>
</evidence>
<evidence type="ECO:0000256" key="2">
    <source>
        <dbReference type="ARBA" id="ARBA00022670"/>
    </source>
</evidence>
<organism evidence="9 10">
    <name type="scientific">Lucilia cuprina</name>
    <name type="common">Green bottle fly</name>
    <name type="synonym">Australian sheep blowfly</name>
    <dbReference type="NCBI Taxonomy" id="7375"/>
    <lineage>
        <taxon>Eukaryota</taxon>
        <taxon>Metazoa</taxon>
        <taxon>Ecdysozoa</taxon>
        <taxon>Arthropoda</taxon>
        <taxon>Hexapoda</taxon>
        <taxon>Insecta</taxon>
        <taxon>Pterygota</taxon>
        <taxon>Neoptera</taxon>
        <taxon>Endopterygota</taxon>
        <taxon>Diptera</taxon>
        <taxon>Brachycera</taxon>
        <taxon>Muscomorpha</taxon>
        <taxon>Oestroidea</taxon>
        <taxon>Calliphoridae</taxon>
        <taxon>Luciliinae</taxon>
        <taxon>Lucilia</taxon>
    </lineage>
</organism>
<dbReference type="GO" id="GO:0043525">
    <property type="term" value="P:positive regulation of neuron apoptotic process"/>
    <property type="evidence" value="ECO:0007669"/>
    <property type="project" value="TreeGrafter"/>
</dbReference>
<proteinExistence type="inferred from homology"/>
<keyword evidence="3" id="KW-0378">Hydrolase</keyword>
<dbReference type="Proteomes" id="UP000037069">
    <property type="component" value="Unassembled WGS sequence"/>
</dbReference>
<dbReference type="InterPro" id="IPR015917">
    <property type="entry name" value="Pept_C14A"/>
</dbReference>
<feature type="domain" description="Caspase family p20" evidence="8">
    <location>
        <begin position="350"/>
        <end position="471"/>
    </location>
</feature>
<dbReference type="PROSITE" id="PS50208">
    <property type="entry name" value="CASPASE_P20"/>
    <property type="match status" value="2"/>
</dbReference>
<dbReference type="AlphaFoldDB" id="A0A0L0C2E9"/>
<keyword evidence="2" id="KW-0645">Protease</keyword>
<dbReference type="Pfam" id="PF00656">
    <property type="entry name" value="Peptidase_C14"/>
    <property type="match status" value="2"/>
</dbReference>
<dbReference type="SUPFAM" id="SSF52129">
    <property type="entry name" value="Caspase-like"/>
    <property type="match status" value="2"/>
</dbReference>
<dbReference type="OMA" id="NDCLIVT"/>
<evidence type="ECO:0000256" key="4">
    <source>
        <dbReference type="ARBA" id="ARBA00022807"/>
    </source>
</evidence>
<dbReference type="PANTHER" id="PTHR10454">
    <property type="entry name" value="CASPASE"/>
    <property type="match status" value="1"/>
</dbReference>
<feature type="domain" description="Caspase family p20" evidence="8">
    <location>
        <begin position="58"/>
        <end position="179"/>
    </location>
</feature>
<dbReference type="SMART" id="SM00115">
    <property type="entry name" value="CASc"/>
    <property type="match status" value="2"/>
</dbReference>
<feature type="domain" description="Caspase family p10" evidence="7">
    <location>
        <begin position="499"/>
        <end position="600"/>
    </location>
</feature>
<evidence type="ECO:0000313" key="9">
    <source>
        <dbReference type="EMBL" id="KNC26500.1"/>
    </source>
</evidence>
<dbReference type="Gene3D" id="3.40.50.1460">
    <property type="match status" value="2"/>
</dbReference>
<dbReference type="EMBL" id="JRES01000984">
    <property type="protein sequence ID" value="KNC26500.1"/>
    <property type="molecule type" value="Genomic_DNA"/>
</dbReference>
<dbReference type="InterPro" id="IPR011600">
    <property type="entry name" value="Pept_C14_caspase"/>
</dbReference>
<reference evidence="9 10" key="1">
    <citation type="journal article" date="2015" name="Nat. Commun.">
        <title>Lucilia cuprina genome unlocks parasitic fly biology to underpin future interventions.</title>
        <authorList>
            <person name="Anstead C.A."/>
            <person name="Korhonen P.K."/>
            <person name="Young N.D."/>
            <person name="Hall R.S."/>
            <person name="Jex A.R."/>
            <person name="Murali S.C."/>
            <person name="Hughes D.S."/>
            <person name="Lee S.F."/>
            <person name="Perry T."/>
            <person name="Stroehlein A.J."/>
            <person name="Ansell B.R."/>
            <person name="Breugelmans B."/>
            <person name="Hofmann A."/>
            <person name="Qu J."/>
            <person name="Dugan S."/>
            <person name="Lee S.L."/>
            <person name="Chao H."/>
            <person name="Dinh H."/>
            <person name="Han Y."/>
            <person name="Doddapaneni H.V."/>
            <person name="Worley K.C."/>
            <person name="Muzny D.M."/>
            <person name="Ioannidis P."/>
            <person name="Waterhouse R.M."/>
            <person name="Zdobnov E.M."/>
            <person name="James P.J."/>
            <person name="Bagnall N.H."/>
            <person name="Kotze A.C."/>
            <person name="Gibbs R.A."/>
            <person name="Richards S."/>
            <person name="Batterham P."/>
            <person name="Gasser R.B."/>
        </authorList>
    </citation>
    <scope>NUCLEOTIDE SEQUENCE [LARGE SCALE GENOMIC DNA]</scope>
    <source>
        <strain evidence="9 10">LS</strain>
        <tissue evidence="9">Full body</tissue>
    </source>
</reference>
<dbReference type="GO" id="GO:0004197">
    <property type="term" value="F:cysteine-type endopeptidase activity"/>
    <property type="evidence" value="ECO:0007669"/>
    <property type="project" value="InterPro"/>
</dbReference>
<dbReference type="PROSITE" id="PS01122">
    <property type="entry name" value="CASPASE_CYS"/>
    <property type="match status" value="2"/>
</dbReference>
<dbReference type="InterPro" id="IPR002138">
    <property type="entry name" value="Pept_C14_p10"/>
</dbReference>
<evidence type="ECO:0000313" key="10">
    <source>
        <dbReference type="Proteomes" id="UP000037069"/>
    </source>
</evidence>
<evidence type="ECO:0000256" key="5">
    <source>
        <dbReference type="ARBA" id="ARBA00023145"/>
    </source>
</evidence>
<dbReference type="InterPro" id="IPR033139">
    <property type="entry name" value="Caspase_cys_AS"/>
</dbReference>
<keyword evidence="4" id="KW-0788">Thiol protease</keyword>
<comment type="caution">
    <text evidence="9">The sequence shown here is derived from an EMBL/GenBank/DDBJ whole genome shotgun (WGS) entry which is preliminary data.</text>
</comment>
<keyword evidence="5" id="KW-0865">Zymogen</keyword>
<comment type="similarity">
    <text evidence="1 6">Belongs to the peptidase C14A family.</text>
</comment>
<evidence type="ECO:0000256" key="6">
    <source>
        <dbReference type="RuleBase" id="RU003971"/>
    </source>
</evidence>
<evidence type="ECO:0000259" key="7">
    <source>
        <dbReference type="PROSITE" id="PS50207"/>
    </source>
</evidence>
<dbReference type="PANTHER" id="PTHR10454:SF232">
    <property type="entry name" value="AT03047P-RELATED"/>
    <property type="match status" value="1"/>
</dbReference>
<dbReference type="PRINTS" id="PR00376">
    <property type="entry name" value="IL1BCENZYME"/>
</dbReference>
<dbReference type="GO" id="GO:0005737">
    <property type="term" value="C:cytoplasm"/>
    <property type="evidence" value="ECO:0007669"/>
    <property type="project" value="TreeGrafter"/>
</dbReference>
<sequence length="608" mass="69762">MDETDLSLFKSKKDKHDKADATCTTTTNTSSTTKETVEKKVLFSRPTNEDVYNCDNPHAGIALIFNHKDVKGQKQRVGTEQDRDAVERSLLNYGYDVRVFNDLTFAELSDVLKKTAQEDHSNNDCLIVTVMSHGMEGKVYARDMSYPVERLWNPFLGENCKSLINKPKLFFIQACRGENLEKAVTYDAFAPMSRTLNVNAEPEKPPTITYAIPNTADMLVMYSTFEKYYSFRNVENGSWFIQSLCSVLNEAAAGAALTKEGAELLRLLTSVNRKVAYEYQSNAKYEALNQMKEMPNFLSTLTKTFYLRNEKTDNIRNEWDINCTDLKQYEKQRIISRPTNEDEYRSDNPNAGIALIFNHKFITGERQREGTEKDRDAMMETLLNYGFDVRVFNDLTWRELGDVLTKTAQEDHSNNDCLIVTVMSHGCEERIYARDISYPVERLWNSFLGEKCRSLINKPKLFFLQACRGQNLDKYVIYSRVEQSFVSPTVKAADIPHKFAYVIPNTADILIMFSTFEKYSSFRNIENGSWFIQSLCSVLNEAATNEAAAGKGAELLRLLTAVNRKVAYEYQSFSEYEALDQKKEMPNFLSTLTKTFYLRVKNAQINKL</sequence>